<dbReference type="AlphaFoldDB" id="A0A200HQ72"/>
<comment type="caution">
    <text evidence="1">The sequence shown here is derived from an EMBL/GenBank/DDBJ whole genome shotgun (WGS) entry which is preliminary data.</text>
</comment>
<dbReference type="Proteomes" id="UP000196503">
    <property type="component" value="Unassembled WGS sequence"/>
</dbReference>
<reference evidence="1 2" key="1">
    <citation type="submission" date="2017-05" db="EMBL/GenBank/DDBJ databases">
        <title>The Genome Sequence of Enterococcus faecium 2D5_DIV0622.</title>
        <authorList>
            <consortium name="The Broad Institute Genomics Platform"/>
            <consortium name="The Broad Institute Genomic Center for Infectious Diseases"/>
            <person name="Earl A."/>
            <person name="Manson A."/>
            <person name="Schwartman J."/>
            <person name="Gilmore M."/>
            <person name="Abouelleil A."/>
            <person name="Cao P."/>
            <person name="Chapman S."/>
            <person name="Cusick C."/>
            <person name="Shea T."/>
            <person name="Young S."/>
            <person name="Neafsey D."/>
            <person name="Nusbaum C."/>
            <person name="Birren B."/>
        </authorList>
    </citation>
    <scope>NUCLEOTIDE SEQUENCE [LARGE SCALE GENOMIC DNA]</scope>
    <source>
        <strain evidence="1 2">2D5_DIV0622</strain>
    </source>
</reference>
<accession>A0A200HQ72</accession>
<sequence>MHPRVLIVGTVPYNRQSSSRAFESYFKNWEKENLAQIFSNPREPVHGHCGIFYQITDKRMLVRHFKKIDTGVVFYDRDLEDEWKPIPQNERKSLTSRLYGLGSRKFPLNYLLRGFIWKKKYWCTPELRKWIDEFNPECVFLAFSDDYFIPQIALYIARERNIPIVSCIGDDYYFNNRKSISPWYYLYRVTYKKLIRKVFAHGGSAAYIGNKIRDKYNHEFKLNGETVYLTSELKRHEFRPINTEKPLISYCGNVRLGRAESLCEIATSLRRINEQYKIYVYSNESEEQYIKILKEHPNVVYGGAIPYSQVMEVMSKSDILLVVEGFEKKDVDITRYSLSTKVADSLAVGGAVLSLGSLECGAIEYMQQIDCGPVCTDFRQLDEKIRKLIFDQEYQRKNYEKVCMISKQNHTLQNSNLVFESIVDRAIDGYKRGHISEIK</sequence>
<protein>
    <recommendedName>
        <fullName evidence="3">Glycosyl transferase family 1 domain-containing protein</fullName>
    </recommendedName>
</protein>
<proteinExistence type="predicted"/>
<dbReference type="Gene3D" id="3.40.50.2000">
    <property type="entry name" value="Glycogen Phosphorylase B"/>
    <property type="match status" value="1"/>
</dbReference>
<gene>
    <name evidence="1" type="ORF">A5869_001969</name>
</gene>
<evidence type="ECO:0008006" key="3">
    <source>
        <dbReference type="Google" id="ProtNLM"/>
    </source>
</evidence>
<dbReference type="EMBL" id="NIBL01000003">
    <property type="protein sequence ID" value="OUZ14864.1"/>
    <property type="molecule type" value="Genomic_DNA"/>
</dbReference>
<evidence type="ECO:0000313" key="1">
    <source>
        <dbReference type="EMBL" id="OUZ14864.1"/>
    </source>
</evidence>
<organism evidence="1 2">
    <name type="scientific">Enterococcus cecorum</name>
    <dbReference type="NCBI Taxonomy" id="44008"/>
    <lineage>
        <taxon>Bacteria</taxon>
        <taxon>Bacillati</taxon>
        <taxon>Bacillota</taxon>
        <taxon>Bacilli</taxon>
        <taxon>Lactobacillales</taxon>
        <taxon>Enterococcaceae</taxon>
        <taxon>Enterococcus</taxon>
    </lineage>
</organism>
<evidence type="ECO:0000313" key="2">
    <source>
        <dbReference type="Proteomes" id="UP000196503"/>
    </source>
</evidence>
<name>A0A200HQ72_9ENTE</name>
<dbReference type="SUPFAM" id="SSF53756">
    <property type="entry name" value="UDP-Glycosyltransferase/glycogen phosphorylase"/>
    <property type="match status" value="1"/>
</dbReference>